<protein>
    <submittedName>
        <fullName evidence="1">Uncharacterized protein</fullName>
    </submittedName>
</protein>
<evidence type="ECO:0000313" key="2">
    <source>
        <dbReference type="Proteomes" id="UP000255234"/>
    </source>
</evidence>
<gene>
    <name evidence="1" type="ORF">NCTC10571_00686</name>
</gene>
<reference evidence="1 2" key="1">
    <citation type="submission" date="2018-06" db="EMBL/GenBank/DDBJ databases">
        <authorList>
            <consortium name="Pathogen Informatics"/>
            <person name="Doyle S."/>
        </authorList>
    </citation>
    <scope>NUCLEOTIDE SEQUENCE [LARGE SCALE GENOMIC DNA]</scope>
    <source>
        <strain evidence="1 2">NCTC10571</strain>
    </source>
</reference>
<dbReference type="RefSeq" id="WP_115151128.1">
    <property type="nucleotide sequence ID" value="NZ_UGPP01000001.1"/>
</dbReference>
<dbReference type="AlphaFoldDB" id="A0A378NRT0"/>
<dbReference type="Proteomes" id="UP000255234">
    <property type="component" value="Unassembled WGS sequence"/>
</dbReference>
<accession>A0A378NRT0</accession>
<dbReference type="EMBL" id="UGPP01000001">
    <property type="protein sequence ID" value="STY70547.1"/>
    <property type="molecule type" value="Genomic_DNA"/>
</dbReference>
<evidence type="ECO:0000313" key="1">
    <source>
        <dbReference type="EMBL" id="STY70547.1"/>
    </source>
</evidence>
<proteinExistence type="predicted"/>
<organism evidence="1 2">
    <name type="scientific">Megamonas hypermegale</name>
    <dbReference type="NCBI Taxonomy" id="158847"/>
    <lineage>
        <taxon>Bacteria</taxon>
        <taxon>Bacillati</taxon>
        <taxon>Bacillota</taxon>
        <taxon>Negativicutes</taxon>
        <taxon>Selenomonadales</taxon>
        <taxon>Selenomonadaceae</taxon>
        <taxon>Megamonas</taxon>
    </lineage>
</organism>
<name>A0A378NRT0_9FIRM</name>
<sequence>MDNDDLDKILQSLNTELKDNKELAELEQIDNKFMDKIILDLNNELTDIKSAGGSSQRVN</sequence>